<protein>
    <recommendedName>
        <fullName evidence="6">Rad60/SUMO-like domain-containing protein</fullName>
    </recommendedName>
</protein>
<comment type="caution">
    <text evidence="4">The sequence shown here is derived from an EMBL/GenBank/DDBJ whole genome shotgun (WGS) entry which is preliminary data.</text>
</comment>
<dbReference type="Proteomes" id="UP001549920">
    <property type="component" value="Unassembled WGS sequence"/>
</dbReference>
<dbReference type="SUPFAM" id="SSF54236">
    <property type="entry name" value="Ubiquitin-like"/>
    <property type="match status" value="1"/>
</dbReference>
<evidence type="ECO:0000256" key="1">
    <source>
        <dbReference type="ARBA" id="ARBA00004123"/>
    </source>
</evidence>
<reference evidence="4 5" key="1">
    <citation type="submission" date="2024-06" db="EMBL/GenBank/DDBJ databases">
        <title>A chromosome-level genome assembly of beet webworm, Loxostege sticticalis.</title>
        <authorList>
            <person name="Zhang Y."/>
        </authorList>
    </citation>
    <scope>NUCLEOTIDE SEQUENCE [LARGE SCALE GENOMIC DNA]</scope>
    <source>
        <strain evidence="4">AQ026</strain>
        <tissue evidence="4">Whole body</tissue>
    </source>
</reference>
<keyword evidence="5" id="KW-1185">Reference proteome</keyword>
<dbReference type="EMBL" id="JBEUOH010000029">
    <property type="protein sequence ID" value="KAL0858853.1"/>
    <property type="molecule type" value="Genomic_DNA"/>
</dbReference>
<gene>
    <name evidence="4" type="ORF">ABMA27_011305</name>
</gene>
<dbReference type="PANTHER" id="PTHR47187:SF1">
    <property type="entry name" value="NFATC2-INTERACTING PROTEIN"/>
    <property type="match status" value="1"/>
</dbReference>
<name>A0ABR3H240_LOXSC</name>
<evidence type="ECO:0008006" key="6">
    <source>
        <dbReference type="Google" id="ProtNLM"/>
    </source>
</evidence>
<comment type="subcellular location">
    <subcellularLocation>
        <location evidence="1">Nucleus</location>
    </subcellularLocation>
</comment>
<feature type="compositionally biased region" description="Basic residues" evidence="3">
    <location>
        <begin position="107"/>
        <end position="123"/>
    </location>
</feature>
<evidence type="ECO:0000313" key="4">
    <source>
        <dbReference type="EMBL" id="KAL0858853.1"/>
    </source>
</evidence>
<evidence type="ECO:0000256" key="3">
    <source>
        <dbReference type="SAM" id="MobiDB-lite"/>
    </source>
</evidence>
<evidence type="ECO:0000256" key="2">
    <source>
        <dbReference type="ARBA" id="ARBA00023242"/>
    </source>
</evidence>
<evidence type="ECO:0000313" key="5">
    <source>
        <dbReference type="Proteomes" id="UP001549920"/>
    </source>
</evidence>
<organism evidence="4 5">
    <name type="scientific">Loxostege sticticalis</name>
    <name type="common">Beet webworm moth</name>
    <dbReference type="NCBI Taxonomy" id="481309"/>
    <lineage>
        <taxon>Eukaryota</taxon>
        <taxon>Metazoa</taxon>
        <taxon>Ecdysozoa</taxon>
        <taxon>Arthropoda</taxon>
        <taxon>Hexapoda</taxon>
        <taxon>Insecta</taxon>
        <taxon>Pterygota</taxon>
        <taxon>Neoptera</taxon>
        <taxon>Endopterygota</taxon>
        <taxon>Lepidoptera</taxon>
        <taxon>Glossata</taxon>
        <taxon>Ditrysia</taxon>
        <taxon>Pyraloidea</taxon>
        <taxon>Crambidae</taxon>
        <taxon>Pyraustinae</taxon>
        <taxon>Loxostege</taxon>
    </lineage>
</organism>
<sequence>MDSSDSEDDCYGNIAQKLQRMKNNYMDDKIESTNLLNDSTTEIDEIVKKANLPAKKGVVPSPKVKENEEVSNKEDQDSVLLDNLLATSDLHYELSTEIRNRGAGTRGRGRGRGGNRNRSRNHRQPYIPISNFWNIPTYSVGNTDEYPDQSDCQQLFSSKPKSDDVVIIEDTDALDVNEELSVKVYWQSSEFFKFKIRRFQKLTQIFDYFSNKENVSHDKLLFTFNDRILKPDDTPDAINYNIVKFIDGGIVNQSVSKLVKDDDNKKDQSGIKIKFQCQNVKKPFETWVEFDEKLSKAMMKCAEHFETALDKLRFEFDLEGGECIDVKIVS</sequence>
<dbReference type="InterPro" id="IPR029071">
    <property type="entry name" value="Ubiquitin-like_domsf"/>
</dbReference>
<feature type="region of interest" description="Disordered" evidence="3">
    <location>
        <begin position="96"/>
        <end position="123"/>
    </location>
</feature>
<dbReference type="InterPro" id="IPR052324">
    <property type="entry name" value="NFATC2-Int_DNA_Repair"/>
</dbReference>
<dbReference type="PANTHER" id="PTHR47187">
    <property type="entry name" value="NFATC2-INTERACTING PROTEIN"/>
    <property type="match status" value="1"/>
</dbReference>
<keyword evidence="2" id="KW-0539">Nucleus</keyword>
<proteinExistence type="predicted"/>
<dbReference type="Gene3D" id="3.10.20.90">
    <property type="entry name" value="Phosphatidylinositol 3-kinase Catalytic Subunit, Chain A, domain 1"/>
    <property type="match status" value="2"/>
</dbReference>
<accession>A0ABR3H240</accession>